<dbReference type="InterPro" id="IPR036390">
    <property type="entry name" value="WH_DNA-bd_sf"/>
</dbReference>
<dbReference type="InterPro" id="IPR036388">
    <property type="entry name" value="WH-like_DNA-bd_sf"/>
</dbReference>
<keyword evidence="3" id="KW-1185">Reference proteome</keyword>
<evidence type="ECO:0000313" key="3">
    <source>
        <dbReference type="Proteomes" id="UP001199642"/>
    </source>
</evidence>
<reference evidence="2 3" key="1">
    <citation type="submission" date="2023-01" db="EMBL/GenBank/DDBJ databases">
        <title>Characterization of estradiol degrading bacteria Microbacterium sp. MZT7 and reveal degrading genes through genome analysis.</title>
        <authorList>
            <person name="Hao P."/>
            <person name="Gao Y."/>
        </authorList>
    </citation>
    <scope>NUCLEOTIDE SEQUENCE [LARGE SCALE GENOMIC DNA]</scope>
    <source>
        <strain evidence="2 3">MZT7</strain>
    </source>
</reference>
<proteinExistence type="predicted"/>
<sequence>MTSAGALTALVDETFRLADAFSRAGDALVAEEGLTAARWLTLGAVAHGPLSVAGIARRRGMRRQSANESVAQLERAGLVVRRPDPADARAPLVHLTDEGRRALDRIRPRRLAWAADAAAGASEADLIAAVDLLRRIRTTLETGARDE</sequence>
<dbReference type="PANTHER" id="PTHR33164:SF43">
    <property type="entry name" value="HTH-TYPE TRANSCRIPTIONAL REPRESSOR YETL"/>
    <property type="match status" value="1"/>
</dbReference>
<dbReference type="InterPro" id="IPR039422">
    <property type="entry name" value="MarR/SlyA-like"/>
</dbReference>
<dbReference type="SUPFAM" id="SSF46785">
    <property type="entry name" value="Winged helix' DNA-binding domain"/>
    <property type="match status" value="1"/>
</dbReference>
<evidence type="ECO:0000313" key="2">
    <source>
        <dbReference type="EMBL" id="UGS25009.1"/>
    </source>
</evidence>
<protein>
    <submittedName>
        <fullName evidence="2">MarR family transcriptional regulator</fullName>
    </submittedName>
</protein>
<evidence type="ECO:0000259" key="1">
    <source>
        <dbReference type="PROSITE" id="PS50995"/>
    </source>
</evidence>
<dbReference type="EMBL" id="CP082781">
    <property type="protein sequence ID" value="UGS25009.1"/>
    <property type="molecule type" value="Genomic_DNA"/>
</dbReference>
<dbReference type="RefSeq" id="WP_231818874.1">
    <property type="nucleotide sequence ID" value="NZ_CP082781.1"/>
</dbReference>
<dbReference type="InterPro" id="IPR000835">
    <property type="entry name" value="HTH_MarR-typ"/>
</dbReference>
<dbReference type="PROSITE" id="PS50995">
    <property type="entry name" value="HTH_MARR_2"/>
    <property type="match status" value="1"/>
</dbReference>
<feature type="domain" description="HTH marR-type" evidence="1">
    <location>
        <begin position="7"/>
        <end position="138"/>
    </location>
</feature>
<dbReference type="Gene3D" id="1.10.10.10">
    <property type="entry name" value="Winged helix-like DNA-binding domain superfamily/Winged helix DNA-binding domain"/>
    <property type="match status" value="1"/>
</dbReference>
<name>A0ABY3RQ76_9MICO</name>
<accession>A0ABY3RQ76</accession>
<dbReference type="Pfam" id="PF12802">
    <property type="entry name" value="MarR_2"/>
    <property type="match status" value="1"/>
</dbReference>
<dbReference type="SMART" id="SM00347">
    <property type="entry name" value="HTH_MARR"/>
    <property type="match status" value="1"/>
</dbReference>
<dbReference type="PANTHER" id="PTHR33164">
    <property type="entry name" value="TRANSCRIPTIONAL REGULATOR, MARR FAMILY"/>
    <property type="match status" value="1"/>
</dbReference>
<organism evidence="2 3">
    <name type="scientific">Microbacterium resistens</name>
    <dbReference type="NCBI Taxonomy" id="156977"/>
    <lineage>
        <taxon>Bacteria</taxon>
        <taxon>Bacillati</taxon>
        <taxon>Actinomycetota</taxon>
        <taxon>Actinomycetes</taxon>
        <taxon>Micrococcales</taxon>
        <taxon>Microbacteriaceae</taxon>
        <taxon>Microbacterium</taxon>
    </lineage>
</organism>
<dbReference type="Proteomes" id="UP001199642">
    <property type="component" value="Chromosome"/>
</dbReference>
<gene>
    <name evidence="2" type="ORF">K8F61_09835</name>
</gene>